<dbReference type="EC" id="1.4.4.2" evidence="6"/>
<dbReference type="Pfam" id="PF21478">
    <property type="entry name" value="GcvP2_C"/>
    <property type="match status" value="1"/>
</dbReference>
<dbReference type="FunFam" id="3.90.1150.10:FF:000014">
    <property type="entry name" value="Probable glycine dehydrogenase (decarboxylating) subunit 2"/>
    <property type="match status" value="1"/>
</dbReference>
<evidence type="ECO:0000313" key="10">
    <source>
        <dbReference type="Proteomes" id="UP000238701"/>
    </source>
</evidence>
<feature type="domain" description="Glycine dehydrogenase C-terminal" evidence="8">
    <location>
        <begin position="362"/>
        <end position="465"/>
    </location>
</feature>
<dbReference type="Gene3D" id="3.40.640.10">
    <property type="entry name" value="Type I PLP-dependent aspartate aminotransferase-like (Major domain)"/>
    <property type="match status" value="1"/>
</dbReference>
<dbReference type="GO" id="GO:0004375">
    <property type="term" value="F:glycine dehydrogenase (decarboxylating) activity"/>
    <property type="evidence" value="ECO:0007669"/>
    <property type="project" value="UniProtKB-EC"/>
</dbReference>
<comment type="similarity">
    <text evidence="6">Belongs to the GcvP family. C-terminal subunit subfamily.</text>
</comment>
<dbReference type="GO" id="GO:0016594">
    <property type="term" value="F:glycine binding"/>
    <property type="evidence" value="ECO:0007669"/>
    <property type="project" value="TreeGrafter"/>
</dbReference>
<evidence type="ECO:0000256" key="4">
    <source>
        <dbReference type="ARBA" id="ARBA00023002"/>
    </source>
</evidence>
<dbReference type="Proteomes" id="UP000238701">
    <property type="component" value="Unassembled WGS sequence"/>
</dbReference>
<dbReference type="InterPro" id="IPR049315">
    <property type="entry name" value="GDC-P_N"/>
</dbReference>
<dbReference type="Gene3D" id="3.90.1150.10">
    <property type="entry name" value="Aspartate Aminotransferase, domain 1"/>
    <property type="match status" value="1"/>
</dbReference>
<keyword evidence="3 6" id="KW-0663">Pyridoxal phosphate</keyword>
<evidence type="ECO:0000259" key="7">
    <source>
        <dbReference type="Pfam" id="PF02347"/>
    </source>
</evidence>
<keyword evidence="4 6" id="KW-0560">Oxidoreductase</keyword>
<evidence type="ECO:0000256" key="5">
    <source>
        <dbReference type="ARBA" id="ARBA00049026"/>
    </source>
</evidence>
<gene>
    <name evidence="6 9" type="primary">gcvPB</name>
    <name evidence="9" type="ORF">SBA1_1430012</name>
</gene>
<dbReference type="FunFam" id="3.40.640.10:FF:000224">
    <property type="entry name" value="Probable glycine dehydrogenase (decarboxylating) subunit 2"/>
    <property type="match status" value="1"/>
</dbReference>
<dbReference type="GO" id="GO:0005960">
    <property type="term" value="C:glycine cleavage complex"/>
    <property type="evidence" value="ECO:0007669"/>
    <property type="project" value="TreeGrafter"/>
</dbReference>
<dbReference type="Pfam" id="PF02347">
    <property type="entry name" value="GDC-P"/>
    <property type="match status" value="1"/>
</dbReference>
<comment type="catalytic activity">
    <reaction evidence="5 6">
        <text>N(6)-[(R)-lipoyl]-L-lysyl-[glycine-cleavage complex H protein] + glycine + H(+) = N(6)-[(R)-S(8)-aminomethyldihydrolipoyl]-L-lysyl-[glycine-cleavage complex H protein] + CO2</text>
        <dbReference type="Rhea" id="RHEA:24304"/>
        <dbReference type="Rhea" id="RHEA-COMP:10494"/>
        <dbReference type="Rhea" id="RHEA-COMP:10495"/>
        <dbReference type="ChEBI" id="CHEBI:15378"/>
        <dbReference type="ChEBI" id="CHEBI:16526"/>
        <dbReference type="ChEBI" id="CHEBI:57305"/>
        <dbReference type="ChEBI" id="CHEBI:83099"/>
        <dbReference type="ChEBI" id="CHEBI:83143"/>
        <dbReference type="EC" id="1.4.4.2"/>
    </reaction>
</comment>
<dbReference type="InterPro" id="IPR015421">
    <property type="entry name" value="PyrdxlP-dep_Trfase_major"/>
</dbReference>
<comment type="cofactor">
    <cofactor evidence="1 6">
        <name>pyridoxal 5'-phosphate</name>
        <dbReference type="ChEBI" id="CHEBI:597326"/>
    </cofactor>
</comment>
<dbReference type="PANTHER" id="PTHR11773:SF1">
    <property type="entry name" value="GLYCINE DEHYDROGENASE (DECARBOXYLATING), MITOCHONDRIAL"/>
    <property type="match status" value="1"/>
</dbReference>
<evidence type="ECO:0000256" key="1">
    <source>
        <dbReference type="ARBA" id="ARBA00001933"/>
    </source>
</evidence>
<evidence type="ECO:0000256" key="3">
    <source>
        <dbReference type="ARBA" id="ARBA00022898"/>
    </source>
</evidence>
<dbReference type="NCBIfam" id="NF003346">
    <property type="entry name" value="PRK04366.1"/>
    <property type="match status" value="1"/>
</dbReference>
<feature type="modified residue" description="N6-(pyridoxal phosphate)lysine" evidence="6">
    <location>
        <position position="281"/>
    </location>
</feature>
<proteinExistence type="inferred from homology"/>
<dbReference type="GO" id="GO:0005829">
    <property type="term" value="C:cytosol"/>
    <property type="evidence" value="ECO:0007669"/>
    <property type="project" value="TreeGrafter"/>
</dbReference>
<name>A0A2U3K7Y6_9BACT</name>
<dbReference type="Gene3D" id="6.20.440.10">
    <property type="match status" value="1"/>
</dbReference>
<evidence type="ECO:0000256" key="6">
    <source>
        <dbReference type="HAMAP-Rule" id="MF_00713"/>
    </source>
</evidence>
<organism evidence="9 10">
    <name type="scientific">Candidatus Sulfotelmatobacter kueseliae</name>
    <dbReference type="NCBI Taxonomy" id="2042962"/>
    <lineage>
        <taxon>Bacteria</taxon>
        <taxon>Pseudomonadati</taxon>
        <taxon>Acidobacteriota</taxon>
        <taxon>Terriglobia</taxon>
        <taxon>Terriglobales</taxon>
        <taxon>Candidatus Korobacteraceae</taxon>
        <taxon>Candidatus Sulfotelmatobacter</taxon>
    </lineage>
</organism>
<reference evidence="10" key="1">
    <citation type="submission" date="2018-02" db="EMBL/GenBank/DDBJ databases">
        <authorList>
            <person name="Hausmann B."/>
        </authorList>
    </citation>
    <scope>NUCLEOTIDE SEQUENCE [LARGE SCALE GENOMIC DNA]</scope>
    <source>
        <strain evidence="10">Peat soil MAG SbA1</strain>
    </source>
</reference>
<dbReference type="GO" id="GO:0019464">
    <property type="term" value="P:glycine decarboxylation via glycine cleavage system"/>
    <property type="evidence" value="ECO:0007669"/>
    <property type="project" value="UniProtKB-UniRule"/>
</dbReference>
<comment type="subunit">
    <text evidence="6">The glycine cleavage system is composed of four proteins: P, T, L and H. In this organism, the P 'protein' is a heterodimer of two subunits.</text>
</comment>
<sequence>MRRMTRKATRHVSQNEGLIFEKSSAGKAAWKLPPLDVPEVDAAQLLGPSERKDLGSMPEVSEIEIIRHFTRLSTWNYAIDLGMYPLGSCTMKYNPRVNEAVARVEGIANAHPYQPEKISQGALRIIKTLSECLIEITGMDAITLQPAAGAHGEMTGLLVVRAYHQAQGNARKKILIPDSAHGTNPASAAIVNYAVENLKSDSRGMVDLAALEAQMNEDVAALMLTNPNTLGVFEQDIIRIASILHAKGGLLYMDGANMNALVGKARPGDFGVDVMHLNLHKTFSTPHGGGGPGSGPVAIKKILEPFLPKPVVITHPDGTLGFDYNRPQSVGRVRAFYGNFGMFVRALAYIQANGPDGLRQTTEDAVLNANYIRNGLEGVYDLPYSTPTMHEVVFSDKLQAKNGVRTMDIAKRLIDYGFHPYTMAFPLIVPGALMIEPTESEPKEELDLFIEAMKSIAEEVEEDPQTVLDAPHSTRVSRLDETAAARKPVLRWKPAS</sequence>
<dbReference type="InterPro" id="IPR049316">
    <property type="entry name" value="GDC-P_C"/>
</dbReference>
<dbReference type="AlphaFoldDB" id="A0A2U3K7Y6"/>
<dbReference type="InterPro" id="IPR015424">
    <property type="entry name" value="PyrdxlP-dep_Trfase"/>
</dbReference>
<dbReference type="SUPFAM" id="SSF53383">
    <property type="entry name" value="PLP-dependent transferases"/>
    <property type="match status" value="1"/>
</dbReference>
<evidence type="ECO:0000256" key="2">
    <source>
        <dbReference type="ARBA" id="ARBA00003788"/>
    </source>
</evidence>
<dbReference type="EMBL" id="OMOD01000050">
    <property type="protein sequence ID" value="SPF35753.1"/>
    <property type="molecule type" value="Genomic_DNA"/>
</dbReference>
<comment type="function">
    <text evidence="2 6">The glycine cleavage system catalyzes the degradation of glycine. The P protein binds the alpha-amino group of glycine through its pyridoxal phosphate cofactor; CO(2) is released and the remaining methylamine moiety is then transferred to the lipoamide cofactor of the H protein.</text>
</comment>
<protein>
    <recommendedName>
        <fullName evidence="6">Probable glycine dehydrogenase (decarboxylating) subunit 2</fullName>
        <ecNumber evidence="6">1.4.4.2</ecNumber>
    </recommendedName>
    <alternativeName>
        <fullName evidence="6">Glycine cleavage system P-protein subunit 2</fullName>
    </alternativeName>
    <alternativeName>
        <fullName evidence="6">Glycine decarboxylase subunit 2</fullName>
    </alternativeName>
    <alternativeName>
        <fullName evidence="6">Glycine dehydrogenase (aminomethyl-transferring) subunit 2</fullName>
    </alternativeName>
</protein>
<dbReference type="InterPro" id="IPR015422">
    <property type="entry name" value="PyrdxlP-dep_Trfase_small"/>
</dbReference>
<feature type="domain" description="Glycine cleavage system P-protein N-terminal" evidence="7">
    <location>
        <begin position="59"/>
        <end position="312"/>
    </location>
</feature>
<dbReference type="InterPro" id="IPR020581">
    <property type="entry name" value="GDC_P"/>
</dbReference>
<evidence type="ECO:0000313" key="9">
    <source>
        <dbReference type="EMBL" id="SPF35753.1"/>
    </source>
</evidence>
<dbReference type="GO" id="GO:0030170">
    <property type="term" value="F:pyridoxal phosphate binding"/>
    <property type="evidence" value="ECO:0007669"/>
    <property type="project" value="TreeGrafter"/>
</dbReference>
<dbReference type="InterPro" id="IPR023012">
    <property type="entry name" value="GcvPB"/>
</dbReference>
<dbReference type="PANTHER" id="PTHR11773">
    <property type="entry name" value="GLYCINE DEHYDROGENASE, DECARBOXYLATING"/>
    <property type="match status" value="1"/>
</dbReference>
<accession>A0A2U3K7Y6</accession>
<evidence type="ECO:0000259" key="8">
    <source>
        <dbReference type="Pfam" id="PF21478"/>
    </source>
</evidence>
<dbReference type="HAMAP" id="MF_00713">
    <property type="entry name" value="GcvPB"/>
    <property type="match status" value="1"/>
</dbReference>